<sequence>MIEQVLIDKDKFVDFFEFFEGNVNQIAGVEQLYEHIKLASPTLLARNAEWMETYRDSALPEPEEPTEFTGYFTPDMMNRLTGHPATSFDSVFCDDCNRLFEETGFSKHLEAAQMLMANMMHETCNFVYMKEIADGWAYEGRADLGNTSPGDGPKYKGAGVLQLTGKFNYSRLAEGLPDPKVMDGVDYVSNTYPFTSAKIWIEENDLLNVCLKQGFDACCVRINGGWNGYDDRLAKYRICQRVML</sequence>
<name>A0A6S4PEA3_9CAUD</name>
<dbReference type="SUPFAM" id="SSF53955">
    <property type="entry name" value="Lysozyme-like"/>
    <property type="match status" value="1"/>
</dbReference>
<dbReference type="InterPro" id="IPR052354">
    <property type="entry name" value="Cell_Wall_Dynamics_Protein"/>
</dbReference>
<dbReference type="GeneID" id="55412051"/>
<dbReference type="Proteomes" id="UP000505271">
    <property type="component" value="Segment"/>
</dbReference>
<proteinExistence type="predicted"/>
<keyword evidence="2" id="KW-1185">Reference proteome</keyword>
<organism evidence="1 2">
    <name type="scientific">uncultured phage_MedDCM-OCT-S31-C1</name>
    <dbReference type="NCBI Taxonomy" id="2740800"/>
    <lineage>
        <taxon>Viruses</taxon>
        <taxon>Duplodnaviria</taxon>
        <taxon>Heunggongvirae</taxon>
        <taxon>Uroviricota</taxon>
        <taxon>Caudoviricetes</taxon>
        <taxon>Autographivirales</taxon>
        <taxon>Nohivirus</taxon>
        <taxon>Nohivirus S31C1</taxon>
    </lineage>
</organism>
<accession>A0A6S4PEA3</accession>
<keyword evidence="1" id="KW-0378">Hydrolase</keyword>
<dbReference type="Gene3D" id="1.10.530.10">
    <property type="match status" value="1"/>
</dbReference>
<evidence type="ECO:0000313" key="1">
    <source>
        <dbReference type="EMBL" id="BAQ94388.1"/>
    </source>
</evidence>
<dbReference type="KEGG" id="vg:55412051"/>
<dbReference type="PANTHER" id="PTHR34408">
    <property type="entry name" value="FAMILY PROTEIN, PUTATIVE-RELATED"/>
    <property type="match status" value="1"/>
</dbReference>
<reference evidence="1 2" key="1">
    <citation type="journal article" date="2013" name="PLoS Genet.">
        <title>Expanding the Marine Virosphere Using Metagenomics.</title>
        <authorList>
            <person name="Mizuno C.M."/>
            <person name="Rodriguez-Valera F."/>
            <person name="Kimes N.E."/>
            <person name="Ghai R."/>
        </authorList>
    </citation>
    <scope>NUCLEOTIDE SEQUENCE [LARGE SCALE GENOMIC DNA]</scope>
    <source>
        <strain evidence="1">UvMED-CGR-U-MedDCM-OCT-S31-C1</strain>
    </source>
</reference>
<dbReference type="GO" id="GO:0016787">
    <property type="term" value="F:hydrolase activity"/>
    <property type="evidence" value="ECO:0007669"/>
    <property type="project" value="UniProtKB-KW"/>
</dbReference>
<evidence type="ECO:0000313" key="2">
    <source>
        <dbReference type="Proteomes" id="UP000505271"/>
    </source>
</evidence>
<dbReference type="EMBL" id="AP013547">
    <property type="protein sequence ID" value="BAQ94388.1"/>
    <property type="molecule type" value="Genomic_DNA"/>
</dbReference>
<protein>
    <submittedName>
        <fullName evidence="1">Glycoside hydrolase (Lysozyme)</fullName>
    </submittedName>
</protein>
<dbReference type="RefSeq" id="YP_009777885.1">
    <property type="nucleotide sequence ID" value="NC_047706.1"/>
</dbReference>
<dbReference type="InterPro" id="IPR023346">
    <property type="entry name" value="Lysozyme-like_dom_sf"/>
</dbReference>